<dbReference type="RefSeq" id="WP_094607764.1">
    <property type="nucleotide sequence ID" value="NZ_CP155573.1"/>
</dbReference>
<evidence type="ECO:0000313" key="4">
    <source>
        <dbReference type="Proteomes" id="UP000216752"/>
    </source>
</evidence>
<dbReference type="InterPro" id="IPR056906">
    <property type="entry name" value="ORF2/G2P_dom"/>
</dbReference>
<feature type="region of interest" description="Disordered" evidence="1">
    <location>
        <begin position="14"/>
        <end position="50"/>
    </location>
</feature>
<proteinExistence type="predicted"/>
<sequence>MSYMKSVTKAGRVTDVVLCHDPKHNSPKRPRSKNRNNTTETQKKHNNRRSKRNLYLLMCANYKADDLYLTLTYRGEAASPENAKEHIGKFLRDLRRLYHKHGVPLKYIITTEAERTHHHMLINNIGISTKQIKQLWDKGFSKIQLFGGEPEDCKRLANYMDKAEKKHRKRNWSCSQNLIHPKPVKMVVPASTWREPIKPPKGYYLDQDSVQRGETSMGYPYLYYQLIQLPGEDDST</sequence>
<dbReference type="Pfam" id="PF23343">
    <property type="entry name" value="REP_ORF2-G2P"/>
    <property type="match status" value="1"/>
</dbReference>
<protein>
    <recommendedName>
        <fullName evidence="2">Replication-associated protein ORF2/G2P domain-containing protein</fullName>
    </recommendedName>
</protein>
<name>A0ABZ3IGF8_9FIRM</name>
<gene>
    <name evidence="3" type="ORF">SPSIL_008700</name>
</gene>
<evidence type="ECO:0000256" key="1">
    <source>
        <dbReference type="SAM" id="MobiDB-lite"/>
    </source>
</evidence>
<evidence type="ECO:0000259" key="2">
    <source>
        <dbReference type="Pfam" id="PF23343"/>
    </source>
</evidence>
<reference evidence="3" key="1">
    <citation type="submission" date="2024-05" db="EMBL/GenBank/DDBJ databases">
        <title>Isolation and characterization of Sporomusa carbonis sp. nov., a carboxydotrophic hydrogenogen in the genus of Sporomusa isolated from a charcoal burning pile.</title>
        <authorList>
            <person name="Boeer T."/>
            <person name="Rosenbaum F."/>
            <person name="Eysell L."/>
            <person name="Mueller V."/>
            <person name="Daniel R."/>
            <person name="Poehlein A."/>
        </authorList>
    </citation>
    <scope>NUCLEOTIDE SEQUENCE [LARGE SCALE GENOMIC DNA]</scope>
    <source>
        <strain evidence="3">DSM 10669</strain>
    </source>
</reference>
<accession>A0ABZ3IGF8</accession>
<feature type="compositionally biased region" description="Basic residues" evidence="1">
    <location>
        <begin position="25"/>
        <end position="34"/>
    </location>
</feature>
<organism evidence="3 4">
    <name type="scientific">Sporomusa silvacetica DSM 10669</name>
    <dbReference type="NCBI Taxonomy" id="1123289"/>
    <lineage>
        <taxon>Bacteria</taxon>
        <taxon>Bacillati</taxon>
        <taxon>Bacillota</taxon>
        <taxon>Negativicutes</taxon>
        <taxon>Selenomonadales</taxon>
        <taxon>Sporomusaceae</taxon>
        <taxon>Sporomusa</taxon>
    </lineage>
</organism>
<evidence type="ECO:0000313" key="3">
    <source>
        <dbReference type="EMBL" id="XFO64761.1"/>
    </source>
</evidence>
<feature type="domain" description="Replication-associated protein ORF2/G2P" evidence="2">
    <location>
        <begin position="67"/>
        <end position="163"/>
    </location>
</feature>
<dbReference type="EMBL" id="CP155573">
    <property type="protein sequence ID" value="XFO64761.1"/>
    <property type="molecule type" value="Genomic_DNA"/>
</dbReference>
<dbReference type="Proteomes" id="UP000216752">
    <property type="component" value="Chromosome"/>
</dbReference>
<keyword evidence="4" id="KW-1185">Reference proteome</keyword>